<dbReference type="Pfam" id="PF03435">
    <property type="entry name" value="Sacchrp_dh_NADP"/>
    <property type="match status" value="1"/>
</dbReference>
<dbReference type="AlphaFoldDB" id="A0A7C4KFA9"/>
<reference evidence="2" key="1">
    <citation type="journal article" date="2020" name="mSystems">
        <title>Genome- and Community-Level Interaction Insights into Carbon Utilization and Element Cycling Functions of Hydrothermarchaeota in Hydrothermal Sediment.</title>
        <authorList>
            <person name="Zhou Z."/>
            <person name="Liu Y."/>
            <person name="Xu W."/>
            <person name="Pan J."/>
            <person name="Luo Z.H."/>
            <person name="Li M."/>
        </authorList>
    </citation>
    <scope>NUCLEOTIDE SEQUENCE [LARGE SCALE GENOMIC DNA]</scope>
    <source>
        <strain evidence="2">SpSt-573</strain>
    </source>
</reference>
<dbReference type="EMBL" id="DSYK01000031">
    <property type="protein sequence ID" value="HGS20355.1"/>
    <property type="molecule type" value="Genomic_DNA"/>
</dbReference>
<evidence type="ECO:0000259" key="1">
    <source>
        <dbReference type="Pfam" id="PF03435"/>
    </source>
</evidence>
<evidence type="ECO:0000313" key="2">
    <source>
        <dbReference type="EMBL" id="HGS20355.1"/>
    </source>
</evidence>
<accession>A0A7C4KFA9</accession>
<dbReference type="PANTHER" id="PTHR43781:SF1">
    <property type="entry name" value="SACCHAROPINE DEHYDROGENASE"/>
    <property type="match status" value="1"/>
</dbReference>
<comment type="caution">
    <text evidence="2">The sequence shown here is derived from an EMBL/GenBank/DDBJ whole genome shotgun (WGS) entry which is preliminary data.</text>
</comment>
<dbReference type="InterPro" id="IPR005097">
    <property type="entry name" value="Sacchrp_dh_NADP-bd"/>
</dbReference>
<gene>
    <name evidence="2" type="ORF">ENT37_00615</name>
</gene>
<feature type="domain" description="Saccharopine dehydrogenase NADP binding" evidence="1">
    <location>
        <begin position="2"/>
        <end position="110"/>
    </location>
</feature>
<protein>
    <recommendedName>
        <fullName evidence="1">Saccharopine dehydrogenase NADP binding domain-containing protein</fullName>
    </recommendedName>
</protein>
<dbReference type="Gene3D" id="3.40.50.720">
    <property type="entry name" value="NAD(P)-binding Rossmann-like Domain"/>
    <property type="match status" value="1"/>
</dbReference>
<organism evidence="2">
    <name type="scientific">Anaerolinea thermolimosa</name>
    <dbReference type="NCBI Taxonomy" id="229919"/>
    <lineage>
        <taxon>Bacteria</taxon>
        <taxon>Bacillati</taxon>
        <taxon>Chloroflexota</taxon>
        <taxon>Anaerolineae</taxon>
        <taxon>Anaerolineales</taxon>
        <taxon>Anaerolineaceae</taxon>
        <taxon>Anaerolinea</taxon>
    </lineage>
</organism>
<dbReference type="InterPro" id="IPR036291">
    <property type="entry name" value="NAD(P)-bd_dom_sf"/>
</dbReference>
<dbReference type="PANTHER" id="PTHR43781">
    <property type="entry name" value="SACCHAROPINE DEHYDROGENASE"/>
    <property type="match status" value="1"/>
</dbReference>
<sequence>MITVFGATGYTGVLVSQALDRRKLPFRIAGRSAQKLEALSDRLSCHPQWVVADVHTTSTLSSLVEGTSVLINCVGPFTDLGEKVVRLAIGSKCHYLDSSNELGYIYRMQTYHKLAEKVMVSVVPACAFEVALADIAAALVFQKLETPAIDEMRVVYHLQGVHSSGGTRRSLLRSLATSWIGYQKGQWKGYLPGSHAKKEHIRGEWVPVLSIPSGESVTIPNHIPVSTVTVWMKTNPIQAIVGPILIPYLARFLRSIAGPWIQKIITLGSPQPTLNPENQNDCFQISIIAFDHKQGIRKTIELSGGNPYVVTGEIMADAAALLYENRVQKNGVISPAQVFENSSTDYLSRWGVSIHWDQ</sequence>
<name>A0A7C4KFA9_9CHLR</name>
<dbReference type="SUPFAM" id="SSF51735">
    <property type="entry name" value="NAD(P)-binding Rossmann-fold domains"/>
    <property type="match status" value="1"/>
</dbReference>
<proteinExistence type="predicted"/>